<feature type="transmembrane region" description="Helical" evidence="1">
    <location>
        <begin position="65"/>
        <end position="84"/>
    </location>
</feature>
<protein>
    <submittedName>
        <fullName evidence="2">Uncharacterized protein</fullName>
    </submittedName>
</protein>
<dbReference type="Proteomes" id="UP000596739">
    <property type="component" value="Unassembled WGS sequence"/>
</dbReference>
<name>A0ABS1EN21_9CLOT</name>
<proteinExistence type="predicted"/>
<evidence type="ECO:0000313" key="3">
    <source>
        <dbReference type="Proteomes" id="UP000596739"/>
    </source>
</evidence>
<feature type="transmembrane region" description="Helical" evidence="1">
    <location>
        <begin position="7"/>
        <end position="26"/>
    </location>
</feature>
<comment type="caution">
    <text evidence="2">The sequence shown here is derived from an EMBL/GenBank/DDBJ whole genome shotgun (WGS) entry which is preliminary data.</text>
</comment>
<keyword evidence="3" id="KW-1185">Reference proteome</keyword>
<feature type="transmembrane region" description="Helical" evidence="1">
    <location>
        <begin position="172"/>
        <end position="190"/>
    </location>
</feature>
<evidence type="ECO:0000313" key="2">
    <source>
        <dbReference type="EMBL" id="MBK1810766.1"/>
    </source>
</evidence>
<keyword evidence="1" id="KW-0472">Membrane</keyword>
<dbReference type="RefSeq" id="WP_200268317.1">
    <property type="nucleotide sequence ID" value="NZ_JAENHN010000027.1"/>
</dbReference>
<dbReference type="EMBL" id="JAENHN010000027">
    <property type="protein sequence ID" value="MBK1810766.1"/>
    <property type="molecule type" value="Genomic_DNA"/>
</dbReference>
<gene>
    <name evidence="2" type="ORF">JHL18_08960</name>
</gene>
<feature type="transmembrane region" description="Helical" evidence="1">
    <location>
        <begin position="117"/>
        <end position="136"/>
    </location>
</feature>
<sequence>MEKKIPQIGIVTCILYFIAVTLFIITQTGLALTIWETLTIIGAPVILFVLIELSNIMNIKTTYRNAMIVFMSGTCSLTGLAHIVNITVTRKLIADGINVPNYFRIGYWPSVEMAVDYLAWGFFMGLAFLSVGLAINGDNKQNSMMKRIVLICGILCLTGFFGTIFINENLWYFAPLGYGFGMILICIKMMKRKNETD</sequence>
<evidence type="ECO:0000256" key="1">
    <source>
        <dbReference type="SAM" id="Phobius"/>
    </source>
</evidence>
<feature type="transmembrane region" description="Helical" evidence="1">
    <location>
        <begin position="148"/>
        <end position="166"/>
    </location>
</feature>
<reference evidence="3" key="1">
    <citation type="submission" date="2021-01" db="EMBL/GenBank/DDBJ databases">
        <title>Genome public.</title>
        <authorList>
            <person name="Liu C."/>
            <person name="Sun Q."/>
        </authorList>
    </citation>
    <scope>NUCLEOTIDE SEQUENCE [LARGE SCALE GENOMIC DNA]</scope>
    <source>
        <strain evidence="3">YIM B02505</strain>
    </source>
</reference>
<keyword evidence="1" id="KW-0812">Transmembrane</keyword>
<keyword evidence="1" id="KW-1133">Transmembrane helix</keyword>
<accession>A0ABS1EN21</accession>
<organism evidence="2 3">
    <name type="scientific">Clostridium yunnanense</name>
    <dbReference type="NCBI Taxonomy" id="2800325"/>
    <lineage>
        <taxon>Bacteria</taxon>
        <taxon>Bacillati</taxon>
        <taxon>Bacillota</taxon>
        <taxon>Clostridia</taxon>
        <taxon>Eubacteriales</taxon>
        <taxon>Clostridiaceae</taxon>
        <taxon>Clostridium</taxon>
    </lineage>
</organism>
<feature type="transmembrane region" description="Helical" evidence="1">
    <location>
        <begin position="32"/>
        <end position="53"/>
    </location>
</feature>